<evidence type="ECO:0000313" key="1">
    <source>
        <dbReference type="EMBL" id="KAL1539258.1"/>
    </source>
</evidence>
<name>A0ABD1G860_SALDI</name>
<sequence>MSRKRLERGWVVSKVKIVSLLYSVTHLISFSDGLARAEASRAPYAALISLFCSCGIYHRLYVGVIPDDDVDLCSWCGVDISAYSSQLAILQSPSPQMVRPK</sequence>
<proteinExistence type="predicted"/>
<accession>A0ABD1G860</accession>
<protein>
    <submittedName>
        <fullName evidence="1">Uncharacterized protein</fullName>
    </submittedName>
</protein>
<dbReference type="EMBL" id="JBEAFC010000010">
    <property type="protein sequence ID" value="KAL1539258.1"/>
    <property type="molecule type" value="Genomic_DNA"/>
</dbReference>
<evidence type="ECO:0000313" key="2">
    <source>
        <dbReference type="Proteomes" id="UP001567538"/>
    </source>
</evidence>
<comment type="caution">
    <text evidence="1">The sequence shown here is derived from an EMBL/GenBank/DDBJ whole genome shotgun (WGS) entry which is preliminary data.</text>
</comment>
<keyword evidence="2" id="KW-1185">Reference proteome</keyword>
<dbReference type="Proteomes" id="UP001567538">
    <property type="component" value="Unassembled WGS sequence"/>
</dbReference>
<gene>
    <name evidence="1" type="ORF">AAHA92_27897</name>
</gene>
<reference evidence="1 2" key="1">
    <citation type="submission" date="2024-06" db="EMBL/GenBank/DDBJ databases">
        <title>A chromosome level genome sequence of Diviner's sage (Salvia divinorum).</title>
        <authorList>
            <person name="Ford S.A."/>
            <person name="Ro D.-K."/>
            <person name="Ness R.W."/>
            <person name="Phillips M.A."/>
        </authorList>
    </citation>
    <scope>NUCLEOTIDE SEQUENCE [LARGE SCALE GENOMIC DNA]</scope>
    <source>
        <strain evidence="1">SAF-2024a</strain>
        <tissue evidence="1">Leaf</tissue>
    </source>
</reference>
<dbReference type="AlphaFoldDB" id="A0ABD1G860"/>
<organism evidence="1 2">
    <name type="scientific">Salvia divinorum</name>
    <name type="common">Maria pastora</name>
    <name type="synonym">Diviner's sage</name>
    <dbReference type="NCBI Taxonomy" id="28513"/>
    <lineage>
        <taxon>Eukaryota</taxon>
        <taxon>Viridiplantae</taxon>
        <taxon>Streptophyta</taxon>
        <taxon>Embryophyta</taxon>
        <taxon>Tracheophyta</taxon>
        <taxon>Spermatophyta</taxon>
        <taxon>Magnoliopsida</taxon>
        <taxon>eudicotyledons</taxon>
        <taxon>Gunneridae</taxon>
        <taxon>Pentapetalae</taxon>
        <taxon>asterids</taxon>
        <taxon>lamiids</taxon>
        <taxon>Lamiales</taxon>
        <taxon>Lamiaceae</taxon>
        <taxon>Nepetoideae</taxon>
        <taxon>Mentheae</taxon>
        <taxon>Salviinae</taxon>
        <taxon>Salvia</taxon>
        <taxon>Salvia subgen. Calosphace</taxon>
    </lineage>
</organism>